<comment type="caution">
    <text evidence="1">The sequence shown here is derived from an EMBL/GenBank/DDBJ whole genome shotgun (WGS) entry which is preliminary data.</text>
</comment>
<reference evidence="1" key="1">
    <citation type="submission" date="2022-02" db="EMBL/GenBank/DDBJ databases">
        <title>Crop Bioprotection Bacillus Genome Sequencing.</title>
        <authorList>
            <person name="Dunlap C."/>
        </authorList>
    </citation>
    <scope>NUCLEOTIDE SEQUENCE</scope>
    <source>
        <strain evidence="1">T20C14</strain>
    </source>
</reference>
<dbReference type="Proteomes" id="UP001066455">
    <property type="component" value="Unassembled WGS sequence"/>
</dbReference>
<evidence type="ECO:0000313" key="1">
    <source>
        <dbReference type="EMBL" id="MCY9281216.1"/>
    </source>
</evidence>
<dbReference type="AlphaFoldDB" id="A0AA90JCJ2"/>
<dbReference type="RefSeq" id="WP_051290320.1">
    <property type="nucleotide sequence ID" value="NZ_JALAXI010000013.1"/>
</dbReference>
<gene>
    <name evidence="1" type="ORF">MOE73_14205</name>
</gene>
<accession>A0AA90JCJ2</accession>
<organism evidence="1 2">
    <name type="scientific">Bacillus haynesii</name>
    <dbReference type="NCBI Taxonomy" id="1925021"/>
    <lineage>
        <taxon>Bacteria</taxon>
        <taxon>Bacillati</taxon>
        <taxon>Bacillota</taxon>
        <taxon>Bacilli</taxon>
        <taxon>Bacillales</taxon>
        <taxon>Bacillaceae</taxon>
        <taxon>Bacillus</taxon>
    </lineage>
</organism>
<evidence type="ECO:0000313" key="2">
    <source>
        <dbReference type="Proteomes" id="UP001066455"/>
    </source>
</evidence>
<sequence length="257" mass="29252">MKIKKVIYFDEGSATDFLQIHFGGNIVIEDEKQGKLRYDVNGSAKGELKAGSSFFSFLKASFSMSGNAEFSKSKNSLYKTTISNTILSDFVDFSSDPEINKGIEVFKGYKVNPIPESFTFVKMYTPFIKMLKEDSTFTKELKDFNYMDFDEILKGGKGYYELKATKDEHSAILRFNINAFRNSYSLTDLTKMKLIYYGIEVGECREEDLKLENEFAQEEKKGNNPSVEGTYYGRTSNDLEVLKIYDVFLAGISGDNK</sequence>
<name>A0AA90JCJ2_9BACI</name>
<dbReference type="InterPro" id="IPR045633">
    <property type="entry name" value="DUF6414"/>
</dbReference>
<dbReference type="Pfam" id="PF19952">
    <property type="entry name" value="DUF6414"/>
    <property type="match status" value="1"/>
</dbReference>
<protein>
    <submittedName>
        <fullName evidence="1">DUF6414 family protein</fullName>
    </submittedName>
</protein>
<dbReference type="EMBL" id="JALAXI010000013">
    <property type="protein sequence ID" value="MCY9281216.1"/>
    <property type="molecule type" value="Genomic_DNA"/>
</dbReference>
<proteinExistence type="predicted"/>